<proteinExistence type="predicted"/>
<organism evidence="1 2">
    <name type="scientific">Grifola frondosa</name>
    <name type="common">Maitake</name>
    <name type="synonym">Polyporus frondosus</name>
    <dbReference type="NCBI Taxonomy" id="5627"/>
    <lineage>
        <taxon>Eukaryota</taxon>
        <taxon>Fungi</taxon>
        <taxon>Dikarya</taxon>
        <taxon>Basidiomycota</taxon>
        <taxon>Agaricomycotina</taxon>
        <taxon>Agaricomycetes</taxon>
        <taxon>Polyporales</taxon>
        <taxon>Grifolaceae</taxon>
        <taxon>Grifola</taxon>
    </lineage>
</organism>
<protein>
    <submittedName>
        <fullName evidence="1">Uncharacterized protein</fullName>
    </submittedName>
</protein>
<evidence type="ECO:0000313" key="1">
    <source>
        <dbReference type="EMBL" id="OBZ72964.1"/>
    </source>
</evidence>
<name>A0A1C7MDA3_GRIFR</name>
<dbReference type="EMBL" id="LUGG01000007">
    <property type="protein sequence ID" value="OBZ72964.1"/>
    <property type="molecule type" value="Genomic_DNA"/>
</dbReference>
<dbReference type="Proteomes" id="UP000092993">
    <property type="component" value="Unassembled WGS sequence"/>
</dbReference>
<keyword evidence="2" id="KW-1185">Reference proteome</keyword>
<comment type="caution">
    <text evidence="1">The sequence shown here is derived from an EMBL/GenBank/DDBJ whole genome shotgun (WGS) entry which is preliminary data.</text>
</comment>
<evidence type="ECO:0000313" key="2">
    <source>
        <dbReference type="Proteomes" id="UP000092993"/>
    </source>
</evidence>
<dbReference type="AlphaFoldDB" id="A0A1C7MDA3"/>
<reference evidence="1 2" key="1">
    <citation type="submission" date="2016-03" db="EMBL/GenBank/DDBJ databases">
        <title>Whole genome sequencing of Grifola frondosa 9006-11.</title>
        <authorList>
            <person name="Min B."/>
            <person name="Park H."/>
            <person name="Kim J.-G."/>
            <person name="Cho H."/>
            <person name="Oh Y.-L."/>
            <person name="Kong W.-S."/>
            <person name="Choi I.-G."/>
        </authorList>
    </citation>
    <scope>NUCLEOTIDE SEQUENCE [LARGE SCALE GENOMIC DNA]</scope>
    <source>
        <strain evidence="1 2">9006-11</strain>
    </source>
</reference>
<sequence length="126" mass="13206">MRIPRAPFAATGTTSTSTCGSLQLFCGWRAAAARDGNGCGRICAGFGGSAGQTPLNRRRPTVLGSFHQGISTRQSQLSINFASTHTTRRRLTLFSTPSYSILSCPSGAIPVPLSPPPSANINININ</sequence>
<accession>A0A1C7MDA3</accession>
<gene>
    <name evidence="1" type="ORF">A0H81_07227</name>
</gene>